<evidence type="ECO:0000259" key="1">
    <source>
        <dbReference type="Pfam" id="PF00931"/>
    </source>
</evidence>
<sequence length="347" mass="40014">MVEIVSSISTQMLHDLGREEKAPLIDLSDQVMELVSVLRMIQRLLKNSHNSESVLNHIETIRCLGYRIEDVLETCAVEVAFMFQKNDERCIKKLLRRYFGVLNDGIGLKNISAKISDLEPEIKSFHEVFPDDDGMESIRGEEEPRLADRSVRWSRQMYPRGIEEHFVGMDQDLNQLISLIVEDQHHRVISVLGVKGLGKTTIARKVYNHPQVRRCFKAFAWVSLSQECQIGIVLQDILRQLGPGKVKEITEEQNMIQHLEEVQRQKSCFIVLDSIWEVDQWNHISSAFRIEGVGTKILLTTREGDIADVGFSCKMRLLNEDEGWELLKKHAFPRKNAPDNQNILEIR</sequence>
<feature type="domain" description="NB-ARC" evidence="1">
    <location>
        <begin position="170"/>
        <end position="335"/>
    </location>
</feature>
<comment type="caution">
    <text evidence="2">The sequence shown here is derived from an EMBL/GenBank/DDBJ whole genome shotgun (WGS) entry which is preliminary data.</text>
</comment>
<evidence type="ECO:0000313" key="2">
    <source>
        <dbReference type="EMBL" id="KAK6161669.1"/>
    </source>
</evidence>
<dbReference type="InterPro" id="IPR027417">
    <property type="entry name" value="P-loop_NTPase"/>
</dbReference>
<proteinExistence type="predicted"/>
<accession>A0ABR0XRS3</accession>
<dbReference type="PANTHER" id="PTHR19338:SF66">
    <property type="entry name" value="NB-ARC DOMAIN-CONTAINING PROTEIN"/>
    <property type="match status" value="1"/>
</dbReference>
<protein>
    <recommendedName>
        <fullName evidence="1">NB-ARC domain-containing protein</fullName>
    </recommendedName>
</protein>
<keyword evidence="3" id="KW-1185">Reference proteome</keyword>
<dbReference type="Pfam" id="PF00931">
    <property type="entry name" value="NB-ARC"/>
    <property type="match status" value="1"/>
</dbReference>
<gene>
    <name evidence="2" type="ORF">DH2020_005050</name>
</gene>
<dbReference type="EMBL" id="JABTTQ020000003">
    <property type="protein sequence ID" value="KAK6161669.1"/>
    <property type="molecule type" value="Genomic_DNA"/>
</dbReference>
<dbReference type="PRINTS" id="PR00364">
    <property type="entry name" value="DISEASERSIST"/>
</dbReference>
<organism evidence="2 3">
    <name type="scientific">Rehmannia glutinosa</name>
    <name type="common">Chinese foxglove</name>
    <dbReference type="NCBI Taxonomy" id="99300"/>
    <lineage>
        <taxon>Eukaryota</taxon>
        <taxon>Viridiplantae</taxon>
        <taxon>Streptophyta</taxon>
        <taxon>Embryophyta</taxon>
        <taxon>Tracheophyta</taxon>
        <taxon>Spermatophyta</taxon>
        <taxon>Magnoliopsida</taxon>
        <taxon>eudicotyledons</taxon>
        <taxon>Gunneridae</taxon>
        <taxon>Pentapetalae</taxon>
        <taxon>asterids</taxon>
        <taxon>lamiids</taxon>
        <taxon>Lamiales</taxon>
        <taxon>Orobanchaceae</taxon>
        <taxon>Rehmannieae</taxon>
        <taxon>Rehmannia</taxon>
    </lineage>
</organism>
<dbReference type="Gene3D" id="3.40.50.300">
    <property type="entry name" value="P-loop containing nucleotide triphosphate hydrolases"/>
    <property type="match status" value="1"/>
</dbReference>
<dbReference type="SUPFAM" id="SSF52540">
    <property type="entry name" value="P-loop containing nucleoside triphosphate hydrolases"/>
    <property type="match status" value="1"/>
</dbReference>
<evidence type="ECO:0000313" key="3">
    <source>
        <dbReference type="Proteomes" id="UP001318860"/>
    </source>
</evidence>
<dbReference type="InterPro" id="IPR002182">
    <property type="entry name" value="NB-ARC"/>
</dbReference>
<name>A0ABR0XRS3_REHGL</name>
<dbReference type="Proteomes" id="UP001318860">
    <property type="component" value="Unassembled WGS sequence"/>
</dbReference>
<reference evidence="2 3" key="1">
    <citation type="journal article" date="2021" name="Comput. Struct. Biotechnol. J.">
        <title>De novo genome assembly of the potent medicinal plant Rehmannia glutinosa using nanopore technology.</title>
        <authorList>
            <person name="Ma L."/>
            <person name="Dong C."/>
            <person name="Song C."/>
            <person name="Wang X."/>
            <person name="Zheng X."/>
            <person name="Niu Y."/>
            <person name="Chen S."/>
            <person name="Feng W."/>
        </authorList>
    </citation>
    <scope>NUCLEOTIDE SEQUENCE [LARGE SCALE GENOMIC DNA]</scope>
    <source>
        <strain evidence="2">DH-2019</strain>
    </source>
</reference>
<dbReference type="PANTHER" id="PTHR19338">
    <property type="entry name" value="TRANSLOCASE OF INNER MITOCHONDRIAL MEMBRANE 13 HOMOLOG"/>
    <property type="match status" value="1"/>
</dbReference>